<dbReference type="RefSeq" id="WP_106845988.1">
    <property type="nucleotide sequence ID" value="NZ_CP027792.1"/>
</dbReference>
<dbReference type="OrthoDB" id="9770517at2"/>
<organism evidence="3 4">
    <name type="scientific">Pulveribacter suum</name>
    <dbReference type="NCBI Taxonomy" id="2116657"/>
    <lineage>
        <taxon>Bacteria</taxon>
        <taxon>Pseudomonadati</taxon>
        <taxon>Pseudomonadota</taxon>
        <taxon>Betaproteobacteria</taxon>
        <taxon>Burkholderiales</taxon>
        <taxon>Comamonadaceae</taxon>
        <taxon>Pulveribacter</taxon>
    </lineage>
</organism>
<evidence type="ECO:0000313" key="4">
    <source>
        <dbReference type="Proteomes" id="UP000241829"/>
    </source>
</evidence>
<dbReference type="Pfam" id="PF02321">
    <property type="entry name" value="OEP"/>
    <property type="match status" value="2"/>
</dbReference>
<evidence type="ECO:0000256" key="1">
    <source>
        <dbReference type="ARBA" id="ARBA00007613"/>
    </source>
</evidence>
<keyword evidence="2" id="KW-0449">Lipoprotein</keyword>
<dbReference type="SUPFAM" id="SSF56954">
    <property type="entry name" value="Outer membrane efflux proteins (OEP)"/>
    <property type="match status" value="1"/>
</dbReference>
<dbReference type="Gene3D" id="2.20.200.10">
    <property type="entry name" value="Outer membrane efflux proteins (OEP)"/>
    <property type="match status" value="1"/>
</dbReference>
<dbReference type="InterPro" id="IPR003423">
    <property type="entry name" value="OMP_efflux"/>
</dbReference>
<protein>
    <submittedName>
        <fullName evidence="3">Transporter</fullName>
    </submittedName>
</protein>
<keyword evidence="2" id="KW-0564">Palmitate</keyword>
<sequence>MTTALFLPSRLARPARLTLAAPLLALTACMSLAPPPEVPPLPVPATLDAPTPPDAPLLAVPTDPARAPFVVDERLRTVLGMALAGNRDLQLAVLAVERARAQYGIAQADRLPTLAATGAAARSRSADDLTAAGRGNTASQYSAGVGLAGYEIDFWGRVRNLNEAALQEFLRSQDNQRSARIGLVSDVMLTWLNLDADARRLLLARATLRARDKQLALTQASHALGASSGLTLAQAQTTVDSARADVGAFEAQVARGRNALALLAGSPVPANLLPASVAAALAAQGTGADIAAPPADTLATALPAIAPGLPSSVLLARPDVRAAEHALAAASAQIGVARAAFFPSISLTASVGTASTELSGLFAAGNGTWSFAPQIRLPLFDAGRNRANLRVAEVARESAVAQYDKAIQAAFREVRDALAERATLDGRLAAQQSLVAASQQVLTLSQARFRLGADSYLPVLDAERALYSAQQSLIALQLAEQANRVALYRALGGQWRGQAADEPPPAS</sequence>
<reference evidence="4" key="1">
    <citation type="submission" date="2018-03" db="EMBL/GenBank/DDBJ databases">
        <title>Genome sequencing of Melaminivora sp. strain SC2-7.</title>
        <authorList>
            <person name="Kim S.-J."/>
            <person name="Heo J."/>
            <person name="Ahn J.-H."/>
            <person name="Kwon S.-W."/>
        </authorList>
    </citation>
    <scope>NUCLEOTIDE SEQUENCE [LARGE SCALE GENOMIC DNA]</scope>
    <source>
        <strain evidence="4">SC2-7</strain>
    </source>
</reference>
<keyword evidence="4" id="KW-1185">Reference proteome</keyword>
<dbReference type="PANTHER" id="PTHR30203:SF32">
    <property type="entry name" value="CATION EFFLUX SYSTEM PROTEIN CUSC"/>
    <property type="match status" value="1"/>
</dbReference>
<keyword evidence="2" id="KW-0732">Signal</keyword>
<dbReference type="KEGG" id="melm:C7H73_06990"/>
<feature type="signal peptide" evidence="2">
    <location>
        <begin position="1"/>
        <end position="33"/>
    </location>
</feature>
<keyword evidence="2" id="KW-0812">Transmembrane</keyword>
<dbReference type="PANTHER" id="PTHR30203">
    <property type="entry name" value="OUTER MEMBRANE CATION EFFLUX PROTEIN"/>
    <property type="match status" value="1"/>
</dbReference>
<comment type="subcellular location">
    <subcellularLocation>
        <location evidence="2">Cell membrane</location>
        <topology evidence="2">Lipid-anchor</topology>
    </subcellularLocation>
</comment>
<dbReference type="GO" id="GO:0005886">
    <property type="term" value="C:plasma membrane"/>
    <property type="evidence" value="ECO:0007669"/>
    <property type="project" value="UniProtKB-SubCell"/>
</dbReference>
<keyword evidence="2" id="KW-0472">Membrane</keyword>
<proteinExistence type="inferred from homology"/>
<dbReference type="NCBIfam" id="TIGR01845">
    <property type="entry name" value="outer_NodT"/>
    <property type="match status" value="1"/>
</dbReference>
<comment type="similarity">
    <text evidence="1 2">Belongs to the outer membrane factor (OMF) (TC 1.B.17) family.</text>
</comment>
<evidence type="ECO:0000313" key="3">
    <source>
        <dbReference type="EMBL" id="AVP57435.1"/>
    </source>
</evidence>
<keyword evidence="2" id="KW-1134">Transmembrane beta strand</keyword>
<dbReference type="InterPro" id="IPR010131">
    <property type="entry name" value="MdtP/NodT-like"/>
</dbReference>
<evidence type="ECO:0000256" key="2">
    <source>
        <dbReference type="RuleBase" id="RU362097"/>
    </source>
</evidence>
<dbReference type="AlphaFoldDB" id="A0A2P1NK69"/>
<gene>
    <name evidence="3" type="ORF">C7H73_06990</name>
</gene>
<dbReference type="GO" id="GO:0015562">
    <property type="term" value="F:efflux transmembrane transporter activity"/>
    <property type="evidence" value="ECO:0007669"/>
    <property type="project" value="InterPro"/>
</dbReference>
<feature type="chain" id="PRO_5015022518" evidence="2">
    <location>
        <begin position="34"/>
        <end position="507"/>
    </location>
</feature>
<accession>A0A2P1NK69</accession>
<dbReference type="EMBL" id="CP027792">
    <property type="protein sequence ID" value="AVP57435.1"/>
    <property type="molecule type" value="Genomic_DNA"/>
</dbReference>
<dbReference type="Gene3D" id="1.20.1600.10">
    <property type="entry name" value="Outer membrane efflux proteins (OEP)"/>
    <property type="match status" value="1"/>
</dbReference>
<name>A0A2P1NK69_9BURK</name>
<dbReference type="Proteomes" id="UP000241829">
    <property type="component" value="Chromosome"/>
</dbReference>